<accession>A0A382SD51</accession>
<sequence>MLQGKLFGIGTVTPDPATEIGSHFAAQRLTALTRCQQFPNLACCVDHFLHPTIPLHHAIRLHPLRRNVIHNGFRPFASFLTNGHSVSHDLEGMIFDNIPTGSSRTLQLS</sequence>
<evidence type="ECO:0000313" key="1">
    <source>
        <dbReference type="EMBL" id="SVD07147.1"/>
    </source>
</evidence>
<reference evidence="1" key="1">
    <citation type="submission" date="2018-05" db="EMBL/GenBank/DDBJ databases">
        <authorList>
            <person name="Lanie J.A."/>
            <person name="Ng W.-L."/>
            <person name="Kazmierczak K.M."/>
            <person name="Andrzejewski T.M."/>
            <person name="Davidsen T.M."/>
            <person name="Wayne K.J."/>
            <person name="Tettelin H."/>
            <person name="Glass J.I."/>
            <person name="Rusch D."/>
            <person name="Podicherti R."/>
            <person name="Tsui H.-C.T."/>
            <person name="Winkler M.E."/>
        </authorList>
    </citation>
    <scope>NUCLEOTIDE SEQUENCE</scope>
</reference>
<gene>
    <name evidence="1" type="ORF">METZ01_LOCUS360001</name>
</gene>
<protein>
    <submittedName>
        <fullName evidence="1">Uncharacterized protein</fullName>
    </submittedName>
</protein>
<feature type="non-terminal residue" evidence="1">
    <location>
        <position position="109"/>
    </location>
</feature>
<proteinExistence type="predicted"/>
<dbReference type="AlphaFoldDB" id="A0A382SD51"/>
<name>A0A382SD51_9ZZZZ</name>
<organism evidence="1">
    <name type="scientific">marine metagenome</name>
    <dbReference type="NCBI Taxonomy" id="408172"/>
    <lineage>
        <taxon>unclassified sequences</taxon>
        <taxon>metagenomes</taxon>
        <taxon>ecological metagenomes</taxon>
    </lineage>
</organism>
<dbReference type="EMBL" id="UINC01127788">
    <property type="protein sequence ID" value="SVD07147.1"/>
    <property type="molecule type" value="Genomic_DNA"/>
</dbReference>